<proteinExistence type="predicted"/>
<keyword evidence="1" id="KW-0472">Membrane</keyword>
<feature type="transmembrane region" description="Helical" evidence="1">
    <location>
        <begin position="43"/>
        <end position="64"/>
    </location>
</feature>
<feature type="transmembrane region" description="Helical" evidence="1">
    <location>
        <begin position="76"/>
        <end position="94"/>
    </location>
</feature>
<accession>A0A6C0BTX7</accession>
<dbReference type="InterPro" id="IPR018687">
    <property type="entry name" value="DUF2177_membr"/>
</dbReference>
<organism evidence="2">
    <name type="scientific">viral metagenome</name>
    <dbReference type="NCBI Taxonomy" id="1070528"/>
    <lineage>
        <taxon>unclassified sequences</taxon>
        <taxon>metagenomes</taxon>
        <taxon>organismal metagenomes</taxon>
    </lineage>
</organism>
<sequence length="124" mass="13881">MRIPSVTMIALPAVTMLALDGIYLTATTAWFNKQVTAIQGSPIQLRVIPTIIVYVFLLLALYYFVIRVNGTPFDAFVLGISTYAVYEFTNYAILSKWSPITVAMDTIWGGVLFFLTTLIYNKLV</sequence>
<evidence type="ECO:0008006" key="3">
    <source>
        <dbReference type="Google" id="ProtNLM"/>
    </source>
</evidence>
<feature type="transmembrane region" description="Helical" evidence="1">
    <location>
        <begin position="9"/>
        <end position="31"/>
    </location>
</feature>
<reference evidence="2" key="1">
    <citation type="journal article" date="2020" name="Nature">
        <title>Giant virus diversity and host interactions through global metagenomics.</title>
        <authorList>
            <person name="Schulz F."/>
            <person name="Roux S."/>
            <person name="Paez-Espino D."/>
            <person name="Jungbluth S."/>
            <person name="Walsh D.A."/>
            <person name="Denef V.J."/>
            <person name="McMahon K.D."/>
            <person name="Konstantinidis K.T."/>
            <person name="Eloe-Fadrosh E.A."/>
            <person name="Kyrpides N.C."/>
            <person name="Woyke T."/>
        </authorList>
    </citation>
    <scope>NUCLEOTIDE SEQUENCE</scope>
    <source>
        <strain evidence="2">GVMAG-M-3300018868-6</strain>
    </source>
</reference>
<evidence type="ECO:0000256" key="1">
    <source>
        <dbReference type="SAM" id="Phobius"/>
    </source>
</evidence>
<evidence type="ECO:0000313" key="2">
    <source>
        <dbReference type="EMBL" id="QHS95696.1"/>
    </source>
</evidence>
<dbReference type="Pfam" id="PF09945">
    <property type="entry name" value="DUF2177"/>
    <property type="match status" value="1"/>
</dbReference>
<protein>
    <recommendedName>
        <fullName evidence="3">DUF2177 family protein</fullName>
    </recommendedName>
</protein>
<keyword evidence="1" id="KW-0812">Transmembrane</keyword>
<dbReference type="EMBL" id="MN739255">
    <property type="protein sequence ID" value="QHS95696.1"/>
    <property type="molecule type" value="Genomic_DNA"/>
</dbReference>
<keyword evidence="1" id="KW-1133">Transmembrane helix</keyword>
<dbReference type="AlphaFoldDB" id="A0A6C0BTX7"/>
<name>A0A6C0BTX7_9ZZZZ</name>
<feature type="transmembrane region" description="Helical" evidence="1">
    <location>
        <begin position="100"/>
        <end position="120"/>
    </location>
</feature>